<evidence type="ECO:0000313" key="2">
    <source>
        <dbReference type="Proteomes" id="UP000266922"/>
    </source>
</evidence>
<dbReference type="OrthoDB" id="1652909at2"/>
<organism evidence="1 2">
    <name type="scientific">Geobacillus stearothermophilus</name>
    <name type="common">Bacillus stearothermophilus</name>
    <dbReference type="NCBI Taxonomy" id="1422"/>
    <lineage>
        <taxon>Bacteria</taxon>
        <taxon>Bacillati</taxon>
        <taxon>Bacillota</taxon>
        <taxon>Bacilli</taxon>
        <taxon>Bacillales</taxon>
        <taxon>Anoxybacillaceae</taxon>
        <taxon>Geobacillus</taxon>
    </lineage>
</organism>
<reference evidence="1 2" key="1">
    <citation type="submission" date="2018-10" db="EMBL/GenBank/DDBJ databases">
        <title>Geobacillus stearothermophilus in processing lines of powdered infant formula.</title>
        <authorList>
            <person name="Rhee M.S."/>
            <person name="Choi I.-G."/>
            <person name="Cho T.J."/>
            <person name="Park B."/>
        </authorList>
    </citation>
    <scope>NUCLEOTIDE SEQUENCE [LARGE SCALE GENOMIC DNA]</scope>
    <source>
        <strain evidence="1 2">FHS-PPGT130</strain>
    </source>
</reference>
<gene>
    <name evidence="1" type="ORF">D9548_12345</name>
</gene>
<sequence>MVSLAKTKTKSYVLTLKLKTELWQAHILEKRFEIGRKIYNACLGELLKRYKKLQHDKQYRHLIQQPKSKERNNLLNELYRQYGINEYAMHDFVKPMQHHFKKHIDSHTAQKIATRACMAMEKLIFGNAKKVSFKKYNDMDSLEGKTNSTGIRFKNKHLLWNGLSIPVIIRSNDIYAHTALQDRIKYCRIVRRRIRGKIKYFLQLTLEGVPPKKINRQTGEVKHPIGQGDVGIDIGTQTIAICSMNNVKLFVLAPSIENIEKQKRVLQRKLDRQRRANNPHKYNEDGTIKKDNKEKWVWSKNYLKTRQQLAELQRKMAEKRKQDHQRLANWIITLGHHIQVEKMNFRALQAKAKETKVDANGKYKKKKRFGKSIANRAPSLFLNILNQKLQYEGYSLQYIDTFSVKASQYDHQNDEYNKKTLSQRWHEVDGHKVQRDLYSAFLIMNVKNNRKEIDRNKCLERWDQFIRLHDEEIKRLRLQPYVVSSMGI</sequence>
<evidence type="ECO:0000313" key="1">
    <source>
        <dbReference type="EMBL" id="RLQ13323.1"/>
    </source>
</evidence>
<accession>A0A3L7DAU0</accession>
<proteinExistence type="predicted"/>
<dbReference type="Proteomes" id="UP000266922">
    <property type="component" value="Unassembled WGS sequence"/>
</dbReference>
<protein>
    <submittedName>
        <fullName evidence="1">Transposase</fullName>
    </submittedName>
</protein>
<dbReference type="EMBL" id="RCTJ01000052">
    <property type="protein sequence ID" value="RLQ13323.1"/>
    <property type="molecule type" value="Genomic_DNA"/>
</dbReference>
<name>A0A3L7DAU0_GEOSE</name>
<comment type="caution">
    <text evidence="1">The sequence shown here is derived from an EMBL/GenBank/DDBJ whole genome shotgun (WGS) entry which is preliminary data.</text>
</comment>
<dbReference type="AlphaFoldDB" id="A0A3L7DAU0"/>